<dbReference type="OMA" id="AAFHEYF"/>
<protein>
    <submittedName>
        <fullName evidence="3">Uncharacterized protein LOC108253948</fullName>
    </submittedName>
</protein>
<dbReference type="PANTHER" id="PTHR33327:SF3">
    <property type="entry name" value="RNA-DIRECTED DNA POLYMERASE"/>
    <property type="match status" value="1"/>
</dbReference>
<proteinExistence type="predicted"/>
<dbReference type="PANTHER" id="PTHR33327">
    <property type="entry name" value="ENDONUCLEASE"/>
    <property type="match status" value="1"/>
</dbReference>
<organism evidence="2 3">
    <name type="scientific">Diaphorina citri</name>
    <name type="common">Asian citrus psyllid</name>
    <dbReference type="NCBI Taxonomy" id="121845"/>
    <lineage>
        <taxon>Eukaryota</taxon>
        <taxon>Metazoa</taxon>
        <taxon>Ecdysozoa</taxon>
        <taxon>Arthropoda</taxon>
        <taxon>Hexapoda</taxon>
        <taxon>Insecta</taxon>
        <taxon>Pterygota</taxon>
        <taxon>Neoptera</taxon>
        <taxon>Paraneoptera</taxon>
        <taxon>Hemiptera</taxon>
        <taxon>Sternorrhyncha</taxon>
        <taxon>Psylloidea</taxon>
        <taxon>Psyllidae</taxon>
        <taxon>Diaphorininae</taxon>
        <taxon>Diaphorina</taxon>
    </lineage>
</organism>
<dbReference type="Proteomes" id="UP000079169">
    <property type="component" value="Unplaced"/>
</dbReference>
<name>A0A1S4EQ14_DIACI</name>
<sequence>MTSQGNSTLVTPNQEGLGINRVSVKPPPFWKNKPDIWFAQIEAQFRTSQVTADQTKFDIAISAIDSQILEVVSDIILQPPADNKYENLKGRLIAHYSGSETERFQKLLSGMTLGDLKPSELLRNMISISSNLPDSFLKNLWLQHLPTHVRQILVTQEGDLKKLSETADAIMTMSPHSNMAA</sequence>
<feature type="domain" description="DUF7041" evidence="1">
    <location>
        <begin position="27"/>
        <end position="108"/>
    </location>
</feature>
<evidence type="ECO:0000313" key="2">
    <source>
        <dbReference type="Proteomes" id="UP000079169"/>
    </source>
</evidence>
<dbReference type="KEGG" id="dci:108253948"/>
<evidence type="ECO:0000313" key="3">
    <source>
        <dbReference type="RefSeq" id="XP_017304278.1"/>
    </source>
</evidence>
<dbReference type="InterPro" id="IPR055469">
    <property type="entry name" value="DUF7041"/>
</dbReference>
<dbReference type="RefSeq" id="XP_017304278.1">
    <property type="nucleotide sequence ID" value="XM_017448789.1"/>
</dbReference>
<gene>
    <name evidence="3" type="primary">LOC108253948</name>
</gene>
<keyword evidence="2" id="KW-1185">Reference proteome</keyword>
<dbReference type="STRING" id="121845.A0A1S4EQ14"/>
<dbReference type="PaxDb" id="121845-A0A1S4EQ14"/>
<dbReference type="AlphaFoldDB" id="A0A1S4EQ14"/>
<evidence type="ECO:0000259" key="1">
    <source>
        <dbReference type="Pfam" id="PF23055"/>
    </source>
</evidence>
<dbReference type="Pfam" id="PF23055">
    <property type="entry name" value="DUF7041"/>
    <property type="match status" value="1"/>
</dbReference>
<accession>A0A1S4EQ14</accession>
<feature type="non-terminal residue" evidence="3">
    <location>
        <position position="181"/>
    </location>
</feature>
<reference evidence="3" key="1">
    <citation type="submission" date="2025-08" db="UniProtKB">
        <authorList>
            <consortium name="RefSeq"/>
        </authorList>
    </citation>
    <scope>IDENTIFICATION</scope>
</reference>
<dbReference type="GeneID" id="108253948"/>